<evidence type="ECO:0000256" key="19">
    <source>
        <dbReference type="PROSITE-ProRule" id="PRU00781"/>
    </source>
</evidence>
<evidence type="ECO:0000256" key="12">
    <source>
        <dbReference type="ARBA" id="ARBA00023136"/>
    </source>
</evidence>
<dbReference type="PANTHER" id="PTHR45748">
    <property type="entry name" value="1-PHOSPHATIDYLINOSITOL 3-PHOSPHATE 5-KINASE-RELATED"/>
    <property type="match status" value="1"/>
</dbReference>
<evidence type="ECO:0000256" key="7">
    <source>
        <dbReference type="ARBA" id="ARBA00022771"/>
    </source>
</evidence>
<feature type="compositionally biased region" description="Low complexity" evidence="20">
    <location>
        <begin position="38"/>
        <end position="48"/>
    </location>
</feature>
<evidence type="ECO:0000256" key="5">
    <source>
        <dbReference type="ARBA" id="ARBA00022741"/>
    </source>
</evidence>
<evidence type="ECO:0000259" key="22">
    <source>
        <dbReference type="PROSITE" id="PS51455"/>
    </source>
</evidence>
<evidence type="ECO:0000256" key="17">
    <source>
        <dbReference type="ARBA" id="ARBA00081348"/>
    </source>
</evidence>
<evidence type="ECO:0000256" key="3">
    <source>
        <dbReference type="ARBA" id="ARBA00022679"/>
    </source>
</evidence>
<dbReference type="GO" id="GO:0046854">
    <property type="term" value="P:phosphatidylinositol phosphate biosynthetic process"/>
    <property type="evidence" value="ECO:0007669"/>
    <property type="project" value="TreeGrafter"/>
</dbReference>
<dbReference type="Gene3D" id="3.30.40.10">
    <property type="entry name" value="Zinc/RING finger domain, C3HC4 (zinc finger)"/>
    <property type="match status" value="1"/>
</dbReference>
<evidence type="ECO:0000256" key="13">
    <source>
        <dbReference type="ARBA" id="ARBA00023464"/>
    </source>
</evidence>
<dbReference type="FunFam" id="3.30.40.10:FF:000384">
    <property type="entry name" value="1-phosphatidylinositol-3-phosphate 5-kinase FAB1B"/>
    <property type="match status" value="1"/>
</dbReference>
<dbReference type="InterPro" id="IPR027483">
    <property type="entry name" value="PInositol-4-P-4/5-kinase_C_sf"/>
</dbReference>
<feature type="compositionally biased region" description="Low complexity" evidence="20">
    <location>
        <begin position="131"/>
        <end position="146"/>
    </location>
</feature>
<dbReference type="InterPro" id="IPR013083">
    <property type="entry name" value="Znf_RING/FYVE/PHD"/>
</dbReference>
<protein>
    <recommendedName>
        <fullName evidence="2">1-phosphatidylinositol-3-phosphate 5-kinase</fullName>
        <ecNumber evidence="2">2.7.1.150</ecNumber>
    </recommendedName>
    <alternativeName>
        <fullName evidence="16">FYVE finger-containing phosphoinositide kinase</fullName>
    </alternativeName>
    <alternativeName>
        <fullName evidence="17">PIKfyve</fullName>
    </alternativeName>
    <alternativeName>
        <fullName evidence="15">Phosphatidylinositol 3-phosphate 5-kinase type III</fullName>
    </alternativeName>
</protein>
<comment type="function">
    <text evidence="14">The PI(3,5)P2 regulatory complex regulates both the synthesis and turnover of phosphatidylinositol 3,5-bisphosphate (PtdIns(3,5)P2). Catalyzes the phosphorylation of phosphatidylinositol 3-phosphate on the fifth hydroxyl of the myo-inositol ring, to form phosphatidylinositol 3,5-bisphosphate. Plays an important role in maintenance of endomembrane homeostasis including endocytosis, vacuole formation, and vacuolar acidification processes. Required for development of viable pollen. Might mediate recycling of auxin transporters.</text>
</comment>
<dbReference type="GO" id="GO:0009555">
    <property type="term" value="P:pollen development"/>
    <property type="evidence" value="ECO:0007669"/>
    <property type="project" value="UniProtKB-ARBA"/>
</dbReference>
<dbReference type="PROSITE" id="PS50178">
    <property type="entry name" value="ZF_FYVE"/>
    <property type="match status" value="1"/>
</dbReference>
<dbReference type="GO" id="GO:0010256">
    <property type="term" value="P:endomembrane system organization"/>
    <property type="evidence" value="ECO:0007669"/>
    <property type="project" value="UniProtKB-ARBA"/>
</dbReference>
<evidence type="ECO:0000256" key="2">
    <source>
        <dbReference type="ARBA" id="ARBA00012009"/>
    </source>
</evidence>
<proteinExistence type="predicted"/>
<dbReference type="Gene3D" id="3.30.800.10">
    <property type="entry name" value="Phosphatidylinositol Phosphate Kinase II Beta"/>
    <property type="match status" value="1"/>
</dbReference>
<dbReference type="CDD" id="cd17300">
    <property type="entry name" value="PIPKc_PIKfyve"/>
    <property type="match status" value="1"/>
</dbReference>
<evidence type="ECO:0000256" key="14">
    <source>
        <dbReference type="ARBA" id="ARBA00057940"/>
    </source>
</evidence>
<keyword evidence="10 19" id="KW-0067">ATP-binding</keyword>
<dbReference type="InterPro" id="IPR000306">
    <property type="entry name" value="Znf_FYVE"/>
</dbReference>
<dbReference type="InterPro" id="IPR011011">
    <property type="entry name" value="Znf_FYVE_PHD"/>
</dbReference>
<dbReference type="GO" id="GO:0000285">
    <property type="term" value="F:1-phosphatidylinositol-3-phosphate 5-kinase activity"/>
    <property type="evidence" value="ECO:0007669"/>
    <property type="project" value="UniProtKB-EC"/>
</dbReference>
<reference evidence="23" key="1">
    <citation type="submission" date="2020-01" db="EMBL/GenBank/DDBJ databases">
        <title>Genome sequence of Kobresia littledalei, the first chromosome-level genome in the family Cyperaceae.</title>
        <authorList>
            <person name="Qu G."/>
        </authorList>
    </citation>
    <scope>NUCLEOTIDE SEQUENCE</scope>
    <source>
        <strain evidence="23">C.B.Clarke</strain>
        <tissue evidence="23">Leaf</tissue>
    </source>
</reference>
<dbReference type="Pfam" id="PF01504">
    <property type="entry name" value="PIP5K"/>
    <property type="match status" value="1"/>
</dbReference>
<keyword evidence="24" id="KW-1185">Reference proteome</keyword>
<feature type="domain" description="FYVE-type" evidence="21">
    <location>
        <begin position="55"/>
        <end position="118"/>
    </location>
</feature>
<keyword evidence="11" id="KW-0175">Coiled coil</keyword>
<dbReference type="InterPro" id="IPR018368">
    <property type="entry name" value="ClpA/B_CS1"/>
</dbReference>
<dbReference type="GO" id="GO:0010008">
    <property type="term" value="C:endosome membrane"/>
    <property type="evidence" value="ECO:0007669"/>
    <property type="project" value="UniProtKB-SubCell"/>
</dbReference>
<evidence type="ECO:0000313" key="24">
    <source>
        <dbReference type="Proteomes" id="UP000623129"/>
    </source>
</evidence>
<dbReference type="InterPro" id="IPR044769">
    <property type="entry name" value="PIKfyve_PIPKc"/>
</dbReference>
<dbReference type="GO" id="GO:0008270">
    <property type="term" value="F:zinc ion binding"/>
    <property type="evidence" value="ECO:0007669"/>
    <property type="project" value="UniProtKB-KW"/>
</dbReference>
<dbReference type="OrthoDB" id="158357at2759"/>
<dbReference type="Gene3D" id="3.30.810.10">
    <property type="entry name" value="2-Layer Sandwich"/>
    <property type="match status" value="1"/>
</dbReference>
<evidence type="ECO:0000256" key="15">
    <source>
        <dbReference type="ARBA" id="ARBA00077223"/>
    </source>
</evidence>
<evidence type="ECO:0000256" key="10">
    <source>
        <dbReference type="ARBA" id="ARBA00022840"/>
    </source>
</evidence>
<evidence type="ECO:0000256" key="8">
    <source>
        <dbReference type="ARBA" id="ARBA00022777"/>
    </source>
</evidence>
<evidence type="ECO:0000313" key="23">
    <source>
        <dbReference type="EMBL" id="KAF3340947.1"/>
    </source>
</evidence>
<dbReference type="Gene3D" id="3.50.7.10">
    <property type="entry name" value="GroEL"/>
    <property type="match status" value="1"/>
</dbReference>
<keyword evidence="3 19" id="KW-0808">Transferase</keyword>
<dbReference type="Pfam" id="PF00118">
    <property type="entry name" value="Cpn60_TCP1"/>
    <property type="match status" value="1"/>
</dbReference>
<comment type="subcellular location">
    <subcellularLocation>
        <location evidence="1">Endosome membrane</location>
        <topology evidence="1">Peripheral membrane protein</topology>
    </subcellularLocation>
</comment>
<dbReference type="SMART" id="SM00064">
    <property type="entry name" value="FYVE"/>
    <property type="match status" value="1"/>
</dbReference>
<comment type="caution">
    <text evidence="23">The sequence shown here is derived from an EMBL/GenBank/DDBJ whole genome shotgun (WGS) entry which is preliminary data.</text>
</comment>
<dbReference type="FunFam" id="3.30.800.10:FF:000006">
    <property type="entry name" value="1-phosphatidylinositol-3-phosphate 5-kinase FAB1B"/>
    <property type="match status" value="1"/>
</dbReference>
<dbReference type="FunFam" id="3.30.810.10:FF:000001">
    <property type="entry name" value="1-phosphatidylinositol 3-phosphate 5-kinase FAB1"/>
    <property type="match status" value="1"/>
</dbReference>
<dbReference type="Pfam" id="PF01363">
    <property type="entry name" value="FYVE"/>
    <property type="match status" value="1"/>
</dbReference>
<dbReference type="SUPFAM" id="SSF57903">
    <property type="entry name" value="FYVE/PHD zinc finger"/>
    <property type="match status" value="1"/>
</dbReference>
<evidence type="ECO:0000256" key="9">
    <source>
        <dbReference type="ARBA" id="ARBA00022833"/>
    </source>
</evidence>
<feature type="region of interest" description="Disordered" evidence="20">
    <location>
        <begin position="739"/>
        <end position="771"/>
    </location>
</feature>
<sequence>MEASDAKNHFPDLFDIVKSWIPPRRSMSDAGPTDSKPKPNLNPSNNLPRDFWMPDQSCRVCYDCDSQFNLINRRHHCRLCGRVFCSKCTTFVPRQSRSDQAEGEKMIRVCNFCLKQREEASTGAGRNGMLSPSLSSVSMESSKTSSTGQTVSTLTGGSVASASNGNDQNYDCATAEYVRYGQAIAADACPEMEEFFEPGRAEKDTDTVCEHYECSLNRSDDEDDEYSGFRSDSETVQCQNPDDYYTLVDFHNAHEPYQADQVQVDAGSYQKLPFSPVHAESTVFTSSCISDQTGESQGYSVDECSTSHSALYGIEHIEENTVDIENNRLLWVPPEPDDREEGEEGEVPLDEEDDAGPSGEEWRYLRTNSFGGLFPSRERSAEEHKRAMKTVVDGHFRALICQLLKAENVLTGEGEEGNDGWLDIITRLAWDAASLLKPDMSKGEGMDPGGYVKVKCIACGRPSDSVVVKGVVCKKNVAHRRMATKIVKPRILILGGALEYQRVTNLLSSFDTLLQQEVEYLRMAVAKIQVHRPDVLLVEKAVSRSAQDLFLNRNISLVLNIKRPLLERIARCTGAQIVPSIDHLSKPQLGQCELFHVEKFLEEHGSAGEGKKLLKNLMFFEDCARPFGCTILLRGACGNELKKVKHVIQYAIFAAYHLALETSFLADEGATLPELPQTPLLVGLPEKPSVVERSIAVVKPNPPLPQSQNEDGTILPPCLESRSNSLFGFLSESFLPSQNETVEKQRDSSLSVDVSRPTKNDNMPMKGDYLPSPSDNQSILVSLSSRCDWKKTACEGAHLLRIKYYGSCDKPLGRFLREQLFDQSYRCHFCEMPPEAHVYCYTHRQGSLTISVRKLPDFHLGGESEGKIWMWHRCLKCPQVNKLPPANKRVVMSDAAWRLSFGKFLELSFSNHASASRVASCGHSLHRDCLRFYGFGRMVACFRYAPTKVHDVYLPPPKLDFGFLHQEWVDKEAAEVAHSVELVFSEITNALQRMKDRWSMTTGSLDGNEKLLESWRNIADLQTRLQSEKAEFEEMVLKLTKKETKKGQPVIDILEVNKLKRQILFLSYLWDQRLIIAAGSTKDKVEPISNSSARSAEHASDESPSHNLEHVSVDEKRSKGYHRNSESLHGDSNSGALEPGSIFRRVLSDSKFPLTTDISDTLDAKWRGEGGKVLLPGLTDDKKKSLVKIPFSLFYDSLNKNSSGLTRLNTLGEYNPICVPSFRDLSRRLGGGRLFLPLGVNGTVIPVFDDEPTSMISYALVSRDYRSQLSDEVVKPKEVVTIDPLPVYDSGNFNPFQLMDDLSSDGFNIASSMDDPVNSTKTNHIRASFEENGPLGKAKFTVLCYYAKCFEALRKKCCPSEVDFVRSLSRCKNWGAQGGKSNVFFAKSLDDRFIIKQVTKTELESFIKFAPEYFKYLSVSISTGSPTCLAKILGIYQVTTKNVKGGKESKMDLLVMENLLFGRNVTRLYDLKGSCRSRYNHDLSGNNKVLLDENLLEMMPTSPIFVGNKAKRILERAIWNDTSFLASIDVMDYSLLVGVDEERHELVLGIIDFMRQYTWDKHLETWAKSSGILGGPKNASPTVVSPKQYKKRFRKAMAAYFIVVPDQWPPAVGAPNKSYTDLSQIETQSSSQEPEKT</sequence>
<evidence type="ECO:0000259" key="21">
    <source>
        <dbReference type="PROSITE" id="PS50178"/>
    </source>
</evidence>
<feature type="compositionally biased region" description="Basic and acidic residues" evidence="20">
    <location>
        <begin position="1095"/>
        <end position="1129"/>
    </location>
</feature>
<dbReference type="EMBL" id="SWLB01000002">
    <property type="protein sequence ID" value="KAF3340947.1"/>
    <property type="molecule type" value="Genomic_DNA"/>
</dbReference>
<keyword evidence="5 19" id="KW-0547">Nucleotide-binding</keyword>
<evidence type="ECO:0000256" key="11">
    <source>
        <dbReference type="ARBA" id="ARBA00023054"/>
    </source>
</evidence>
<feature type="compositionally biased region" description="Acidic residues" evidence="20">
    <location>
        <begin position="335"/>
        <end position="355"/>
    </location>
</feature>
<keyword evidence="12" id="KW-0472">Membrane</keyword>
<comment type="subunit">
    <text evidence="13">Component of the PI(3,5)P2 regulatory complex at least composed of ATG18, SAC/FIG4, FAB1 and VAC14.</text>
</comment>
<dbReference type="GO" id="GO:0007033">
    <property type="term" value="P:vacuole organization"/>
    <property type="evidence" value="ECO:0007669"/>
    <property type="project" value="UniProtKB-ARBA"/>
</dbReference>
<dbReference type="GO" id="GO:0005524">
    <property type="term" value="F:ATP binding"/>
    <property type="evidence" value="ECO:0007669"/>
    <property type="project" value="UniProtKB-UniRule"/>
</dbReference>
<accession>A0A833VHR4</accession>
<dbReference type="InterPro" id="IPR002423">
    <property type="entry name" value="Cpn60/GroEL/TCP-1"/>
</dbReference>
<dbReference type="InterPro" id="IPR027410">
    <property type="entry name" value="TCP-1-like_intermed_sf"/>
</dbReference>
<evidence type="ECO:0000256" key="18">
    <source>
        <dbReference type="PROSITE-ProRule" id="PRU00091"/>
    </source>
</evidence>
<dbReference type="InterPro" id="IPR027409">
    <property type="entry name" value="GroEL-like_apical_dom_sf"/>
</dbReference>
<dbReference type="EC" id="2.7.1.150" evidence="2"/>
<dbReference type="SMART" id="SM00330">
    <property type="entry name" value="PIPKc"/>
    <property type="match status" value="1"/>
</dbReference>
<dbReference type="SUPFAM" id="SSF54849">
    <property type="entry name" value="GroEL-intermediate domain like"/>
    <property type="match status" value="1"/>
</dbReference>
<gene>
    <name evidence="23" type="ORF">FCM35_KLT09791</name>
</gene>
<dbReference type="PROSITE" id="PS51455">
    <property type="entry name" value="PIPK"/>
    <property type="match status" value="1"/>
</dbReference>
<keyword evidence="7 18" id="KW-0863">Zinc-finger</keyword>
<dbReference type="InterPro" id="IPR027484">
    <property type="entry name" value="PInositol-4-P-5-kinase_N"/>
</dbReference>
<dbReference type="InterPro" id="IPR002498">
    <property type="entry name" value="PInositol-4-P-4/5-kinase_core"/>
</dbReference>
<feature type="region of interest" description="Disordered" evidence="20">
    <location>
        <begin position="123"/>
        <end position="160"/>
    </location>
</feature>
<feature type="region of interest" description="Disordered" evidence="20">
    <location>
        <begin position="24"/>
        <end position="48"/>
    </location>
</feature>
<organism evidence="23 24">
    <name type="scientific">Carex littledalei</name>
    <dbReference type="NCBI Taxonomy" id="544730"/>
    <lineage>
        <taxon>Eukaryota</taxon>
        <taxon>Viridiplantae</taxon>
        <taxon>Streptophyta</taxon>
        <taxon>Embryophyta</taxon>
        <taxon>Tracheophyta</taxon>
        <taxon>Spermatophyta</taxon>
        <taxon>Magnoliopsida</taxon>
        <taxon>Liliopsida</taxon>
        <taxon>Poales</taxon>
        <taxon>Cyperaceae</taxon>
        <taxon>Cyperoideae</taxon>
        <taxon>Cariceae</taxon>
        <taxon>Carex</taxon>
        <taxon>Carex subgen. Euthyceras</taxon>
    </lineage>
</organism>
<dbReference type="PANTHER" id="PTHR45748:SF7">
    <property type="entry name" value="1-PHOSPHATIDYLINOSITOL 3-PHOSPHATE 5-KINASE-RELATED"/>
    <property type="match status" value="1"/>
</dbReference>
<evidence type="ECO:0000256" key="4">
    <source>
        <dbReference type="ARBA" id="ARBA00022723"/>
    </source>
</evidence>
<keyword evidence="8 19" id="KW-0418">Kinase</keyword>
<evidence type="ECO:0000256" key="20">
    <source>
        <dbReference type="SAM" id="MobiDB-lite"/>
    </source>
</evidence>
<dbReference type="SUPFAM" id="SSF52029">
    <property type="entry name" value="GroEL apical domain-like"/>
    <property type="match status" value="1"/>
</dbReference>
<dbReference type="FunFam" id="3.50.7.10:FF:000007">
    <property type="entry name" value="1-phosphatidylinositol 3-phosphate 5-kinase isoform X1"/>
    <property type="match status" value="1"/>
</dbReference>
<feature type="region of interest" description="Disordered" evidence="20">
    <location>
        <begin position="333"/>
        <end position="361"/>
    </location>
</feature>
<dbReference type="PROSITE" id="PS00870">
    <property type="entry name" value="CLPAB_1"/>
    <property type="match status" value="1"/>
</dbReference>
<feature type="compositionally biased region" description="Polar residues" evidence="20">
    <location>
        <begin position="147"/>
        <end position="160"/>
    </location>
</feature>
<dbReference type="InterPro" id="IPR017455">
    <property type="entry name" value="Znf_FYVE-rel"/>
</dbReference>
<evidence type="ECO:0000256" key="16">
    <source>
        <dbReference type="ARBA" id="ARBA00077675"/>
    </source>
</evidence>
<feature type="region of interest" description="Disordered" evidence="20">
    <location>
        <begin position="1085"/>
        <end position="1136"/>
    </location>
</feature>
<dbReference type="SUPFAM" id="SSF56104">
    <property type="entry name" value="SAICAR synthase-like"/>
    <property type="match status" value="1"/>
</dbReference>
<evidence type="ECO:0000256" key="6">
    <source>
        <dbReference type="ARBA" id="ARBA00022753"/>
    </source>
</evidence>
<keyword evidence="9" id="KW-0862">Zinc</keyword>
<evidence type="ECO:0000256" key="1">
    <source>
        <dbReference type="ARBA" id="ARBA00004481"/>
    </source>
</evidence>
<keyword evidence="6" id="KW-0967">Endosome</keyword>
<name>A0A833VHR4_9POAL</name>
<keyword evidence="4" id="KW-0479">Metal-binding</keyword>
<dbReference type="Proteomes" id="UP000623129">
    <property type="component" value="Unassembled WGS sequence"/>
</dbReference>
<dbReference type="CDD" id="cd03334">
    <property type="entry name" value="Fab1_TCP"/>
    <property type="match status" value="1"/>
</dbReference>
<feature type="domain" description="PIPK" evidence="22">
    <location>
        <begin position="1281"/>
        <end position="1601"/>
    </location>
</feature>